<feature type="transmembrane region" description="Helical" evidence="6">
    <location>
        <begin position="54"/>
        <end position="77"/>
    </location>
</feature>
<feature type="transmembrane region" description="Helical" evidence="6">
    <location>
        <begin position="216"/>
        <end position="236"/>
    </location>
</feature>
<proteinExistence type="predicted"/>
<keyword evidence="4 6" id="KW-0472">Membrane</keyword>
<dbReference type="EMBL" id="JACHMH010000001">
    <property type="protein sequence ID" value="MBB4676436.1"/>
    <property type="molecule type" value="Genomic_DNA"/>
</dbReference>
<evidence type="ECO:0000256" key="5">
    <source>
        <dbReference type="ARBA" id="ARBA00023251"/>
    </source>
</evidence>
<gene>
    <name evidence="8" type="ORF">HNR67_002554</name>
</gene>
<evidence type="ECO:0000313" key="8">
    <source>
        <dbReference type="EMBL" id="MBB4676436.1"/>
    </source>
</evidence>
<dbReference type="PIRSF" id="PIRSF006648">
    <property type="entry name" value="DrrB"/>
    <property type="match status" value="1"/>
</dbReference>
<reference evidence="8 9" key="1">
    <citation type="submission" date="2020-08" db="EMBL/GenBank/DDBJ databases">
        <title>Sequencing the genomes of 1000 actinobacteria strains.</title>
        <authorList>
            <person name="Klenk H.-P."/>
        </authorList>
    </citation>
    <scope>NUCLEOTIDE SEQUENCE [LARGE SCALE GENOMIC DNA]</scope>
    <source>
        <strain evidence="8 9">DSM 44230</strain>
    </source>
</reference>
<feature type="transmembrane region" description="Helical" evidence="6">
    <location>
        <begin position="98"/>
        <end position="121"/>
    </location>
</feature>
<protein>
    <submittedName>
        <fullName evidence="8">ABC-2 type transport system permease protein</fullName>
    </submittedName>
</protein>
<feature type="transmembrane region" description="Helical" evidence="6">
    <location>
        <begin position="133"/>
        <end position="153"/>
    </location>
</feature>
<feature type="transmembrane region" description="Helical" evidence="6">
    <location>
        <begin position="12"/>
        <end position="34"/>
    </location>
</feature>
<evidence type="ECO:0000256" key="3">
    <source>
        <dbReference type="ARBA" id="ARBA00022989"/>
    </source>
</evidence>
<comment type="caution">
    <text evidence="8">The sequence shown here is derived from an EMBL/GenBank/DDBJ whole genome shotgun (WGS) entry which is preliminary data.</text>
</comment>
<dbReference type="Proteomes" id="UP000533598">
    <property type="component" value="Unassembled WGS sequence"/>
</dbReference>
<evidence type="ECO:0000259" key="7">
    <source>
        <dbReference type="Pfam" id="PF12698"/>
    </source>
</evidence>
<feature type="domain" description="ABC-2 type transporter transmembrane" evidence="7">
    <location>
        <begin position="56"/>
        <end position="235"/>
    </location>
</feature>
<keyword evidence="9" id="KW-1185">Reference proteome</keyword>
<dbReference type="InterPro" id="IPR051784">
    <property type="entry name" value="Nod_factor_ABC_transporter"/>
</dbReference>
<evidence type="ECO:0000256" key="6">
    <source>
        <dbReference type="SAM" id="Phobius"/>
    </source>
</evidence>
<dbReference type="Pfam" id="PF12698">
    <property type="entry name" value="ABC2_membrane_3"/>
    <property type="match status" value="1"/>
</dbReference>
<evidence type="ECO:0000256" key="2">
    <source>
        <dbReference type="ARBA" id="ARBA00022692"/>
    </source>
</evidence>
<keyword evidence="3 6" id="KW-1133">Transmembrane helix</keyword>
<comment type="subcellular location">
    <subcellularLocation>
        <location evidence="1">Membrane</location>
        <topology evidence="1">Multi-pass membrane protein</topology>
    </subcellularLocation>
</comment>
<dbReference type="PANTHER" id="PTHR43229:SF3">
    <property type="entry name" value="ABC-TYPE MULTIDRUG TRANSPORT SYSTEM, PERMEASE COMPONENT"/>
    <property type="match status" value="1"/>
</dbReference>
<dbReference type="AlphaFoldDB" id="A0A7W7C8G6"/>
<dbReference type="GO" id="GO:0043190">
    <property type="term" value="C:ATP-binding cassette (ABC) transporter complex"/>
    <property type="evidence" value="ECO:0007669"/>
    <property type="project" value="InterPro"/>
</dbReference>
<evidence type="ECO:0000313" key="9">
    <source>
        <dbReference type="Proteomes" id="UP000533598"/>
    </source>
</evidence>
<accession>A0A7W7C8G6</accession>
<name>A0A7W7C8G6_9PSEU</name>
<sequence length="245" mass="25871">MNPTYLFIEVKLIVRQFAFLFFTIVVPTAMFLIFSGIFGGSTATFRNGTPVSAATMVSMASFAAMSAALVTGGRIALERQIAWHRQLRLTPLSGGGYLLAKGLIAVLVAIPAMLGVLAVGMLVRQIDLSLAQWAMLIAGLILGSVPFALLGMAIGQLASAESAQAVTPAVMMAMAMVGGLMVPVEIMPDWVGNIARALPSFWFRENGIRVIAEGTVSLPAIAVLSGVTLVLGLFVARRYRLSAGR</sequence>
<dbReference type="InterPro" id="IPR013525">
    <property type="entry name" value="ABC2_TM"/>
</dbReference>
<dbReference type="PANTHER" id="PTHR43229">
    <property type="entry name" value="NODULATION PROTEIN J"/>
    <property type="match status" value="1"/>
</dbReference>
<keyword evidence="2 6" id="KW-0812">Transmembrane</keyword>
<feature type="transmembrane region" description="Helical" evidence="6">
    <location>
        <begin position="165"/>
        <end position="184"/>
    </location>
</feature>
<dbReference type="InterPro" id="IPR000412">
    <property type="entry name" value="ABC_2_transport"/>
</dbReference>
<evidence type="ECO:0000256" key="1">
    <source>
        <dbReference type="ARBA" id="ARBA00004141"/>
    </source>
</evidence>
<dbReference type="RefSeq" id="WP_185002261.1">
    <property type="nucleotide sequence ID" value="NZ_BAAAUI010000015.1"/>
</dbReference>
<evidence type="ECO:0000256" key="4">
    <source>
        <dbReference type="ARBA" id="ARBA00023136"/>
    </source>
</evidence>
<dbReference type="GO" id="GO:0046677">
    <property type="term" value="P:response to antibiotic"/>
    <property type="evidence" value="ECO:0007669"/>
    <property type="project" value="UniProtKB-KW"/>
</dbReference>
<organism evidence="8 9">
    <name type="scientific">Crossiella cryophila</name>
    <dbReference type="NCBI Taxonomy" id="43355"/>
    <lineage>
        <taxon>Bacteria</taxon>
        <taxon>Bacillati</taxon>
        <taxon>Actinomycetota</taxon>
        <taxon>Actinomycetes</taxon>
        <taxon>Pseudonocardiales</taxon>
        <taxon>Pseudonocardiaceae</taxon>
        <taxon>Crossiella</taxon>
    </lineage>
</organism>
<keyword evidence="5" id="KW-0046">Antibiotic resistance</keyword>
<dbReference type="GO" id="GO:0140359">
    <property type="term" value="F:ABC-type transporter activity"/>
    <property type="evidence" value="ECO:0007669"/>
    <property type="project" value="InterPro"/>
</dbReference>